<keyword evidence="3" id="KW-0175">Coiled coil</keyword>
<dbReference type="Pfam" id="PF05965">
    <property type="entry name" value="FYRC"/>
    <property type="match status" value="1"/>
</dbReference>
<dbReference type="PROSITE" id="PS51543">
    <property type="entry name" value="FYRC"/>
    <property type="match status" value="1"/>
</dbReference>
<feature type="compositionally biased region" description="Polar residues" evidence="4">
    <location>
        <begin position="14"/>
        <end position="26"/>
    </location>
</feature>
<keyword evidence="2" id="KW-0539">Nucleus</keyword>
<feature type="compositionally biased region" description="Acidic residues" evidence="4">
    <location>
        <begin position="78"/>
        <end position="99"/>
    </location>
</feature>
<dbReference type="PANTHER" id="PTHR22715:SF0">
    <property type="entry name" value="TRANSFORMING GROWTH FACTOR BETA REGULATOR 1"/>
    <property type="match status" value="1"/>
</dbReference>
<evidence type="ECO:0000313" key="5">
    <source>
        <dbReference type="EMBL" id="GAA5795212.1"/>
    </source>
</evidence>
<protein>
    <submittedName>
        <fullName evidence="5">Uncharacterized protein</fullName>
    </submittedName>
</protein>
<evidence type="ECO:0000313" key="6">
    <source>
        <dbReference type="Proteomes" id="UP001476247"/>
    </source>
</evidence>
<evidence type="ECO:0000256" key="2">
    <source>
        <dbReference type="ARBA" id="ARBA00023242"/>
    </source>
</evidence>
<organism evidence="5 6">
    <name type="scientific">Helicostylum pulchrum</name>
    <dbReference type="NCBI Taxonomy" id="562976"/>
    <lineage>
        <taxon>Eukaryota</taxon>
        <taxon>Fungi</taxon>
        <taxon>Fungi incertae sedis</taxon>
        <taxon>Mucoromycota</taxon>
        <taxon>Mucoromycotina</taxon>
        <taxon>Mucoromycetes</taxon>
        <taxon>Mucorales</taxon>
        <taxon>Mucorineae</taxon>
        <taxon>Mucoraceae</taxon>
        <taxon>Helicostylum</taxon>
    </lineage>
</organism>
<comment type="caution">
    <text evidence="5">The sequence shown here is derived from an EMBL/GenBank/DDBJ whole genome shotgun (WGS) entry which is preliminary data.</text>
</comment>
<dbReference type="InterPro" id="IPR003888">
    <property type="entry name" value="FYrich_N"/>
</dbReference>
<dbReference type="EMBL" id="BAABUJ010000004">
    <property type="protein sequence ID" value="GAA5795212.1"/>
    <property type="molecule type" value="Genomic_DNA"/>
</dbReference>
<keyword evidence="6" id="KW-1185">Reference proteome</keyword>
<dbReference type="InterPro" id="IPR003889">
    <property type="entry name" value="FYrich_C"/>
</dbReference>
<dbReference type="Proteomes" id="UP001476247">
    <property type="component" value="Unassembled WGS sequence"/>
</dbReference>
<feature type="region of interest" description="Disordered" evidence="4">
    <location>
        <begin position="1"/>
        <end position="29"/>
    </location>
</feature>
<dbReference type="Pfam" id="PF05964">
    <property type="entry name" value="FYRN"/>
    <property type="match status" value="1"/>
</dbReference>
<dbReference type="InterPro" id="IPR040092">
    <property type="entry name" value="TBRG1"/>
</dbReference>
<proteinExistence type="predicted"/>
<accession>A0ABP9XK91</accession>
<name>A0ABP9XK91_9FUNG</name>
<evidence type="ECO:0000256" key="4">
    <source>
        <dbReference type="SAM" id="MobiDB-lite"/>
    </source>
</evidence>
<feature type="coiled-coil region" evidence="3">
    <location>
        <begin position="34"/>
        <end position="61"/>
    </location>
</feature>
<gene>
    <name evidence="5" type="ORF">HPULCUR_000566</name>
</gene>
<dbReference type="PANTHER" id="PTHR22715">
    <property type="entry name" value="TRANSFORMING GROWTH FACTOR BETA REGULATED GENE 1"/>
    <property type="match status" value="1"/>
</dbReference>
<evidence type="ECO:0000256" key="3">
    <source>
        <dbReference type="SAM" id="Coils"/>
    </source>
</evidence>
<comment type="subcellular location">
    <subcellularLocation>
        <location evidence="1">Nucleus</location>
    </subcellularLocation>
</comment>
<feature type="region of interest" description="Disordered" evidence="4">
    <location>
        <begin position="77"/>
        <end position="99"/>
    </location>
</feature>
<evidence type="ECO:0000256" key="1">
    <source>
        <dbReference type="ARBA" id="ARBA00004123"/>
    </source>
</evidence>
<reference evidence="5 6" key="1">
    <citation type="submission" date="2024-04" db="EMBL/GenBank/DDBJ databases">
        <title>genome sequences of Mucor flavus KT1a and Helicostylum pulchrum KT1b strains isolation_sourced from the surface of a dry-aged beef.</title>
        <authorList>
            <person name="Toyotome T."/>
            <person name="Hosono M."/>
            <person name="Torimaru M."/>
            <person name="Fukuda K."/>
            <person name="Mikami N."/>
        </authorList>
    </citation>
    <scope>NUCLEOTIDE SEQUENCE [LARGE SCALE GENOMIC DNA]</scope>
    <source>
        <strain evidence="5 6">KT1b</strain>
    </source>
</reference>
<sequence length="276" mass="31274">MMENRTESPMLSLISGTLPNSNSSKTGDGLESTLQHLLEKNTALTSQLEKALIKISRLRKQRSVLLDVIVKVNTNDEAYNDDDDVDDDIDISSDLSDDDCSQDKKEVIIEPVTKRRKVQPKRQRGTKPIQVPKDESGNYIFPVQIGRTLLLSLGTIIPNENFYNQNYIFPVGYSIQRLENLSMVNEDTFTNYTCSIDKDPFDKPIAEDAPDIIIQKNTPTAAWSEVLKRSNELRKKEFKNTVSGPEYYGLSFSTIKKMIQELPGADECLGYQWVDI</sequence>
<dbReference type="Gene3D" id="3.30.160.360">
    <property type="match status" value="1"/>
</dbReference>
<dbReference type="PROSITE" id="PS51542">
    <property type="entry name" value="FYRN"/>
    <property type="match status" value="1"/>
</dbReference>